<keyword evidence="1" id="KW-0812">Transmembrane</keyword>
<dbReference type="Pfam" id="PF13858">
    <property type="entry name" value="DUF4199"/>
    <property type="match status" value="1"/>
</dbReference>
<organism evidence="2 3">
    <name type="scientific">Hymenobacter polaris</name>
    <dbReference type="NCBI Taxonomy" id="2682546"/>
    <lineage>
        <taxon>Bacteria</taxon>
        <taxon>Pseudomonadati</taxon>
        <taxon>Bacteroidota</taxon>
        <taxon>Cytophagia</taxon>
        <taxon>Cytophagales</taxon>
        <taxon>Hymenobacteraceae</taxon>
        <taxon>Hymenobacter</taxon>
    </lineage>
</organism>
<feature type="transmembrane region" description="Helical" evidence="1">
    <location>
        <begin position="43"/>
        <end position="60"/>
    </location>
</feature>
<gene>
    <name evidence="2" type="ORF">HHL22_22635</name>
</gene>
<feature type="transmembrane region" description="Helical" evidence="1">
    <location>
        <begin position="80"/>
        <end position="100"/>
    </location>
</feature>
<keyword evidence="1" id="KW-1133">Transmembrane helix</keyword>
<keyword evidence="1" id="KW-0472">Membrane</keyword>
<evidence type="ECO:0000256" key="1">
    <source>
        <dbReference type="SAM" id="Phobius"/>
    </source>
</evidence>
<dbReference type="RefSeq" id="WP_169533713.1">
    <property type="nucleotide sequence ID" value="NZ_JABBGH010000005.1"/>
</dbReference>
<feature type="transmembrane region" description="Helical" evidence="1">
    <location>
        <begin position="19"/>
        <end position="37"/>
    </location>
</feature>
<accession>A0A7Y0AIN0</accession>
<dbReference type="InterPro" id="IPR025250">
    <property type="entry name" value="DUF4199"/>
</dbReference>
<dbReference type="AlphaFoldDB" id="A0A7Y0AIN0"/>
<reference evidence="2 3" key="1">
    <citation type="submission" date="2020-04" db="EMBL/GenBank/DDBJ databases">
        <title>Hymenobacter polaris sp. nov., isolated from Arctic soil.</title>
        <authorList>
            <person name="Dahal R.H."/>
        </authorList>
    </citation>
    <scope>NUCLEOTIDE SEQUENCE [LARGE SCALE GENOMIC DNA]</scope>
    <source>
        <strain evidence="2 3">RP-2-7</strain>
    </source>
</reference>
<dbReference type="Proteomes" id="UP000559626">
    <property type="component" value="Unassembled WGS sequence"/>
</dbReference>
<dbReference type="EMBL" id="JABBGH010000005">
    <property type="protein sequence ID" value="NML68005.1"/>
    <property type="molecule type" value="Genomic_DNA"/>
</dbReference>
<keyword evidence="3" id="KW-1185">Reference proteome</keyword>
<evidence type="ECO:0000313" key="2">
    <source>
        <dbReference type="EMBL" id="NML68005.1"/>
    </source>
</evidence>
<proteinExistence type="predicted"/>
<sequence length="177" mass="19059">MESTAATTTASTTSVGLRYGLLIGLLSVLISFVSYTMQWQDSWAVRIISLAVSIGGIAFAQREFKLRNAGFMSFGQGVSVGTVAACVMGLLSAIFIYFYLSVIAPEMIAQLLEKARQGMEAKNNLSDEQIEQGMAMTAKFMKPPFMAGSTLVGSIIFGLIISLITSAFIKNAKPEFE</sequence>
<protein>
    <submittedName>
        <fullName evidence="2">DUF4199 domain-containing protein</fullName>
    </submittedName>
</protein>
<feature type="transmembrane region" description="Helical" evidence="1">
    <location>
        <begin position="145"/>
        <end position="169"/>
    </location>
</feature>
<evidence type="ECO:0000313" key="3">
    <source>
        <dbReference type="Proteomes" id="UP000559626"/>
    </source>
</evidence>
<comment type="caution">
    <text evidence="2">The sequence shown here is derived from an EMBL/GenBank/DDBJ whole genome shotgun (WGS) entry which is preliminary data.</text>
</comment>
<name>A0A7Y0AIN0_9BACT</name>